<evidence type="ECO:0000313" key="2">
    <source>
        <dbReference type="EnsemblPlants" id="AUR62014604-RA:cds"/>
    </source>
</evidence>
<dbReference type="Gene3D" id="1.10.510.10">
    <property type="entry name" value="Transferase(Phosphotransferase) domain 1"/>
    <property type="match status" value="1"/>
</dbReference>
<reference evidence="2" key="1">
    <citation type="journal article" date="2017" name="Nature">
        <title>The genome of Chenopodium quinoa.</title>
        <authorList>
            <person name="Jarvis D.E."/>
            <person name="Ho Y.S."/>
            <person name="Lightfoot D.J."/>
            <person name="Schmoeckel S.M."/>
            <person name="Li B."/>
            <person name="Borm T.J.A."/>
            <person name="Ohyanagi H."/>
            <person name="Mineta K."/>
            <person name="Michell C.T."/>
            <person name="Saber N."/>
            <person name="Kharbatia N.M."/>
            <person name="Rupper R.R."/>
            <person name="Sharp A.R."/>
            <person name="Dally N."/>
            <person name="Boughton B.A."/>
            <person name="Woo Y.H."/>
            <person name="Gao G."/>
            <person name="Schijlen E.G.W.M."/>
            <person name="Guo X."/>
            <person name="Momin A.A."/>
            <person name="Negrao S."/>
            <person name="Al-Babili S."/>
            <person name="Gehring C."/>
            <person name="Roessner U."/>
            <person name="Jung C."/>
            <person name="Murphy K."/>
            <person name="Arold S.T."/>
            <person name="Gojobori T."/>
            <person name="van der Linden C.G."/>
            <person name="van Loo E.N."/>
            <person name="Jellen E.N."/>
            <person name="Maughan P.J."/>
            <person name="Tester M."/>
        </authorList>
    </citation>
    <scope>NUCLEOTIDE SEQUENCE [LARGE SCALE GENOMIC DNA]</scope>
    <source>
        <strain evidence="2">cv. PI 614886</strain>
    </source>
</reference>
<evidence type="ECO:0000259" key="1">
    <source>
        <dbReference type="Pfam" id="PF07714"/>
    </source>
</evidence>
<reference evidence="2" key="2">
    <citation type="submission" date="2021-03" db="UniProtKB">
        <authorList>
            <consortium name="EnsemblPlants"/>
        </authorList>
    </citation>
    <scope>IDENTIFICATION</scope>
</reference>
<dbReference type="Proteomes" id="UP000596660">
    <property type="component" value="Unplaced"/>
</dbReference>
<keyword evidence="3" id="KW-1185">Reference proteome</keyword>
<protein>
    <recommendedName>
        <fullName evidence="1">Serine-threonine/tyrosine-protein kinase catalytic domain-containing protein</fullName>
    </recommendedName>
</protein>
<evidence type="ECO:0000313" key="3">
    <source>
        <dbReference type="Proteomes" id="UP000596660"/>
    </source>
</evidence>
<proteinExistence type="predicted"/>
<accession>A0A803LKV7</accession>
<dbReference type="PANTHER" id="PTHR27006:SF639">
    <property type="entry name" value="CYSTEINE-RICH RECEPTOR-LIKE PROTEIN KINASE 11"/>
    <property type="match status" value="1"/>
</dbReference>
<dbReference type="InterPro" id="IPR001245">
    <property type="entry name" value="Ser-Thr/Tyr_kinase_cat_dom"/>
</dbReference>
<name>A0A803LKV7_CHEQI</name>
<feature type="domain" description="Serine-threonine/tyrosine-protein kinase catalytic" evidence="1">
    <location>
        <begin position="17"/>
        <end position="121"/>
    </location>
</feature>
<dbReference type="AlphaFoldDB" id="A0A803LKV7"/>
<dbReference type="Gramene" id="AUR62014604-RA">
    <property type="protein sequence ID" value="AUR62014604-RA:cds"/>
    <property type="gene ID" value="AUR62014604"/>
</dbReference>
<sequence length="173" mass="19246">MNTKISEFVLYSNTTKALCKWIFGSGVCESWNFYIKSDVFSFGVLILEIISGQKVSKFSQTQNGETLLSFAWRNWLEGNALRVLDSTISAADTNEVLRCIHIALLCVQENATQRPIMSSVVLMLNSHSVTISVPSKPAFLASNDVVDPLLESEQRPRLDESINEASLSTLDPR</sequence>
<dbReference type="PANTHER" id="PTHR27006">
    <property type="entry name" value="PROMASTIGOTE SURFACE ANTIGEN PROTEIN PSA"/>
    <property type="match status" value="1"/>
</dbReference>
<organism evidence="2 3">
    <name type="scientific">Chenopodium quinoa</name>
    <name type="common">Quinoa</name>
    <dbReference type="NCBI Taxonomy" id="63459"/>
    <lineage>
        <taxon>Eukaryota</taxon>
        <taxon>Viridiplantae</taxon>
        <taxon>Streptophyta</taxon>
        <taxon>Embryophyta</taxon>
        <taxon>Tracheophyta</taxon>
        <taxon>Spermatophyta</taxon>
        <taxon>Magnoliopsida</taxon>
        <taxon>eudicotyledons</taxon>
        <taxon>Gunneridae</taxon>
        <taxon>Pentapetalae</taxon>
        <taxon>Caryophyllales</taxon>
        <taxon>Chenopodiaceae</taxon>
        <taxon>Chenopodioideae</taxon>
        <taxon>Atripliceae</taxon>
        <taxon>Chenopodium</taxon>
    </lineage>
</organism>
<dbReference type="Pfam" id="PF07714">
    <property type="entry name" value="PK_Tyr_Ser-Thr"/>
    <property type="match status" value="1"/>
</dbReference>
<dbReference type="SUPFAM" id="SSF56112">
    <property type="entry name" value="Protein kinase-like (PK-like)"/>
    <property type="match status" value="1"/>
</dbReference>
<dbReference type="EnsemblPlants" id="AUR62014604-RA">
    <property type="protein sequence ID" value="AUR62014604-RA:cds"/>
    <property type="gene ID" value="AUR62014604"/>
</dbReference>
<dbReference type="GO" id="GO:0004672">
    <property type="term" value="F:protein kinase activity"/>
    <property type="evidence" value="ECO:0007669"/>
    <property type="project" value="InterPro"/>
</dbReference>
<dbReference type="OMA" id="ALCKWIF"/>
<dbReference type="InterPro" id="IPR011009">
    <property type="entry name" value="Kinase-like_dom_sf"/>
</dbReference>